<sequence length="341" mass="38884">MSLDDDIISITAGRKSLNESYNNNNNSFGLSPSPVHVRARHSSKRDSKREPSKRSRSNHIEDDSEEVWIEKRDDDAPPTARRPLPYNHNHVEETPLSQVVHHPDRLPTEERLSQISQALFLPRTTTRGQHNNKEEEDIPYTDPSVIEILSQEPLTNSKVIQLRSGYHLPSPSTPLWSHLIGEEESDNNNNNNRISLPLPAPSMNLLENASDEEELLLLASDHLDGPLTQENLQQQHQNISLQRKSQTHPSNPTRKSNSKRNPKTASGKTLEEWAREMNSFFDAIDQRQLIEGNRQRPRRGMSSKVPPRQHSSTRSTKSVKVNNFSDMIAMAKMKSDSMRKN</sequence>
<accession>A0A7G2C4M7</accession>
<feature type="compositionally biased region" description="Low complexity" evidence="1">
    <location>
        <begin position="18"/>
        <end position="33"/>
    </location>
</feature>
<feature type="compositionally biased region" description="Polar residues" evidence="1">
    <location>
        <begin position="309"/>
        <end position="324"/>
    </location>
</feature>
<evidence type="ECO:0000313" key="3">
    <source>
        <dbReference type="Proteomes" id="UP000515908"/>
    </source>
</evidence>
<feature type="compositionally biased region" description="Polar residues" evidence="1">
    <location>
        <begin position="233"/>
        <end position="255"/>
    </location>
</feature>
<evidence type="ECO:0000313" key="2">
    <source>
        <dbReference type="EMBL" id="CAD2214569.1"/>
    </source>
</evidence>
<dbReference type="Proteomes" id="UP000515908">
    <property type="component" value="Chromosome 03"/>
</dbReference>
<proteinExistence type="predicted"/>
<feature type="region of interest" description="Disordered" evidence="1">
    <location>
        <begin position="284"/>
        <end position="324"/>
    </location>
</feature>
<gene>
    <name evidence="2" type="ORF">ADEAN_000202000</name>
</gene>
<protein>
    <submittedName>
        <fullName evidence="2">Uncharacterized protein</fullName>
    </submittedName>
</protein>
<evidence type="ECO:0000256" key="1">
    <source>
        <dbReference type="SAM" id="MobiDB-lite"/>
    </source>
</evidence>
<organism evidence="2 3">
    <name type="scientific">Angomonas deanei</name>
    <dbReference type="NCBI Taxonomy" id="59799"/>
    <lineage>
        <taxon>Eukaryota</taxon>
        <taxon>Discoba</taxon>
        <taxon>Euglenozoa</taxon>
        <taxon>Kinetoplastea</taxon>
        <taxon>Metakinetoplastina</taxon>
        <taxon>Trypanosomatida</taxon>
        <taxon>Trypanosomatidae</taxon>
        <taxon>Strigomonadinae</taxon>
        <taxon>Angomonas</taxon>
    </lineage>
</organism>
<dbReference type="VEuPathDB" id="TriTrypDB:ADEAN_000202000"/>
<feature type="region of interest" description="Disordered" evidence="1">
    <location>
        <begin position="17"/>
        <end position="88"/>
    </location>
</feature>
<feature type="region of interest" description="Disordered" evidence="1">
    <location>
        <begin position="233"/>
        <end position="268"/>
    </location>
</feature>
<dbReference type="EMBL" id="LR877147">
    <property type="protein sequence ID" value="CAD2214569.1"/>
    <property type="molecule type" value="Genomic_DNA"/>
</dbReference>
<reference evidence="2 3" key="1">
    <citation type="submission" date="2020-08" db="EMBL/GenBank/DDBJ databases">
        <authorList>
            <person name="Newling K."/>
            <person name="Davey J."/>
            <person name="Forrester S."/>
        </authorList>
    </citation>
    <scope>NUCLEOTIDE SEQUENCE [LARGE SCALE GENOMIC DNA]</scope>
    <source>
        <strain evidence="3">Crithidia deanei Carvalho (ATCC PRA-265)</strain>
    </source>
</reference>
<name>A0A7G2C4M7_9TRYP</name>
<keyword evidence="3" id="KW-1185">Reference proteome</keyword>
<dbReference type="AlphaFoldDB" id="A0A7G2C4M7"/>
<feature type="compositionally biased region" description="Basic and acidic residues" evidence="1">
    <location>
        <begin position="44"/>
        <end position="61"/>
    </location>
</feature>